<evidence type="ECO:0000256" key="1">
    <source>
        <dbReference type="ARBA" id="ARBA00025453"/>
    </source>
</evidence>
<dbReference type="AlphaFoldDB" id="A0A7S2N301"/>
<name>A0A7S2N301_9DINO</name>
<protein>
    <recommendedName>
        <fullName evidence="2">S1 motif domain-containing protein</fullName>
    </recommendedName>
</protein>
<proteinExistence type="predicted"/>
<accession>A0A7S2N301</accession>
<dbReference type="SUPFAM" id="SSF50249">
    <property type="entry name" value="Nucleic acid-binding proteins"/>
    <property type="match status" value="3"/>
</dbReference>
<feature type="domain" description="S1 motif" evidence="2">
    <location>
        <begin position="215"/>
        <end position="287"/>
    </location>
</feature>
<dbReference type="InterPro" id="IPR050437">
    <property type="entry name" value="Ribos_protein_bS1-like"/>
</dbReference>
<dbReference type="Pfam" id="PF00575">
    <property type="entry name" value="S1"/>
    <property type="match status" value="3"/>
</dbReference>
<reference evidence="3" key="1">
    <citation type="submission" date="2021-01" db="EMBL/GenBank/DDBJ databases">
        <authorList>
            <person name="Corre E."/>
            <person name="Pelletier E."/>
            <person name="Niang G."/>
            <person name="Scheremetjew M."/>
            <person name="Finn R."/>
            <person name="Kale V."/>
            <person name="Holt S."/>
            <person name="Cochrane G."/>
            <person name="Meng A."/>
            <person name="Brown T."/>
            <person name="Cohen L."/>
        </authorList>
    </citation>
    <scope>NUCLEOTIDE SEQUENCE</scope>
    <source>
        <strain evidence="3">RCC3387</strain>
    </source>
</reference>
<dbReference type="Gene3D" id="2.40.50.140">
    <property type="entry name" value="Nucleic acid-binding proteins"/>
    <property type="match status" value="3"/>
</dbReference>
<dbReference type="GO" id="GO:0006412">
    <property type="term" value="P:translation"/>
    <property type="evidence" value="ECO:0007669"/>
    <property type="project" value="TreeGrafter"/>
</dbReference>
<dbReference type="FunFam" id="2.40.50.140:FF:000051">
    <property type="entry name" value="RNA-binding transcriptional accessory protein"/>
    <property type="match status" value="1"/>
</dbReference>
<dbReference type="SMART" id="SM00316">
    <property type="entry name" value="S1"/>
    <property type="match status" value="3"/>
</dbReference>
<organism evidence="3">
    <name type="scientific">Zooxanthella nutricula</name>
    <dbReference type="NCBI Taxonomy" id="1333877"/>
    <lineage>
        <taxon>Eukaryota</taxon>
        <taxon>Sar</taxon>
        <taxon>Alveolata</taxon>
        <taxon>Dinophyceae</taxon>
        <taxon>Peridiniales</taxon>
        <taxon>Peridiniales incertae sedis</taxon>
        <taxon>Zooxanthella</taxon>
    </lineage>
</organism>
<dbReference type="GO" id="GO:0005737">
    <property type="term" value="C:cytoplasm"/>
    <property type="evidence" value="ECO:0007669"/>
    <property type="project" value="UniProtKB-ARBA"/>
</dbReference>
<dbReference type="GO" id="GO:0003729">
    <property type="term" value="F:mRNA binding"/>
    <property type="evidence" value="ECO:0007669"/>
    <property type="project" value="TreeGrafter"/>
</dbReference>
<evidence type="ECO:0000313" key="3">
    <source>
        <dbReference type="EMBL" id="CAD9516557.1"/>
    </source>
</evidence>
<sequence length="386" mass="41401">MPLLPASFRARTPVRASQATFRSAALLLGTMALLRGSLRRALPAERRGPGDCRASSSAPAFAAVAPLRPAAAASGRLSAARVGARRAAGESPAMQMFEAANAMAESEEMEELRIEDLEVGQELTGLITGVAPFGAFVDIGANVDAIIHVSQICNGYVEKIEDYLTPGQLVQVWVSAIPDPDQEGRKSRLELTMLREKTTRSLEVDLSGFEGVGPDEWLPATVSEPVAFGLWVSLAPPGGGAKARGLVHVSQIRDGFVDHPALEFRVGQDVKVRVVGIEGSKVDLSMKEYRPERQRQDVSGFIGTEGQWIIGRVSELKAFGALVKVEPPRGGDEIEGLIHISEMRADERIEKVSDVVQVGQDVKVRVLNVDVDGMRLSLSLVPEGAP</sequence>
<dbReference type="EMBL" id="HBGW01013015">
    <property type="protein sequence ID" value="CAD9516557.1"/>
    <property type="molecule type" value="Transcribed_RNA"/>
</dbReference>
<dbReference type="PANTHER" id="PTHR10724">
    <property type="entry name" value="30S RIBOSOMAL PROTEIN S1"/>
    <property type="match status" value="1"/>
</dbReference>
<dbReference type="GO" id="GO:0003735">
    <property type="term" value="F:structural constituent of ribosome"/>
    <property type="evidence" value="ECO:0007669"/>
    <property type="project" value="TreeGrafter"/>
</dbReference>
<comment type="function">
    <text evidence="1">Associates with the EF-Tu.GDP complex and induces the exchange of GDP to GTP. It remains bound to the aminoacyl-tRNA.EF-Tu.GTP complex up to the GTP hydrolysis stage on the ribosome.</text>
</comment>
<feature type="domain" description="S1 motif" evidence="2">
    <location>
        <begin position="120"/>
        <end position="194"/>
    </location>
</feature>
<evidence type="ECO:0000259" key="2">
    <source>
        <dbReference type="PROSITE" id="PS50126"/>
    </source>
</evidence>
<feature type="domain" description="S1 motif" evidence="2">
    <location>
        <begin position="306"/>
        <end position="381"/>
    </location>
</feature>
<dbReference type="InterPro" id="IPR012340">
    <property type="entry name" value="NA-bd_OB-fold"/>
</dbReference>
<gene>
    <name evidence="3" type="ORF">BRAN1462_LOCUS8297</name>
</gene>
<dbReference type="InterPro" id="IPR003029">
    <property type="entry name" value="S1_domain"/>
</dbReference>
<dbReference type="PROSITE" id="PS50126">
    <property type="entry name" value="S1"/>
    <property type="match status" value="3"/>
</dbReference>